<dbReference type="InterPro" id="IPR005746">
    <property type="entry name" value="Thioredoxin"/>
</dbReference>
<evidence type="ECO:0000256" key="4">
    <source>
        <dbReference type="ARBA" id="ARBA00023157"/>
    </source>
</evidence>
<dbReference type="GO" id="GO:0005829">
    <property type="term" value="C:cytosol"/>
    <property type="evidence" value="ECO:0007669"/>
    <property type="project" value="TreeGrafter"/>
</dbReference>
<evidence type="ECO:0000256" key="1">
    <source>
        <dbReference type="ARBA" id="ARBA00008987"/>
    </source>
</evidence>
<dbReference type="Gene3D" id="3.40.30.10">
    <property type="entry name" value="Glutaredoxin"/>
    <property type="match status" value="1"/>
</dbReference>
<evidence type="ECO:0000313" key="11">
    <source>
        <dbReference type="EMBL" id="HIS37856.1"/>
    </source>
</evidence>
<keyword evidence="3" id="KW-0249">Electron transport</keyword>
<feature type="domain" description="Thioredoxin" evidence="10">
    <location>
        <begin position="1"/>
        <end position="107"/>
    </location>
</feature>
<keyword evidence="5 9" id="KW-0676">Redox-active center</keyword>
<dbReference type="EMBL" id="DVIU01000301">
    <property type="protein sequence ID" value="HIS37856.1"/>
    <property type="molecule type" value="Genomic_DNA"/>
</dbReference>
<reference evidence="11" key="1">
    <citation type="submission" date="2020-10" db="EMBL/GenBank/DDBJ databases">
        <authorList>
            <person name="Gilroy R."/>
        </authorList>
    </citation>
    <scope>NUCLEOTIDE SEQUENCE</scope>
    <source>
        <strain evidence="11">6276</strain>
    </source>
</reference>
<dbReference type="InterPro" id="IPR036249">
    <property type="entry name" value="Thioredoxin-like_sf"/>
</dbReference>
<comment type="similarity">
    <text evidence="1 7">Belongs to the thioredoxin family.</text>
</comment>
<dbReference type="InterPro" id="IPR013766">
    <property type="entry name" value="Thioredoxin_domain"/>
</dbReference>
<comment type="caution">
    <text evidence="11">The sequence shown here is derived from an EMBL/GenBank/DDBJ whole genome shotgun (WGS) entry which is preliminary data.</text>
</comment>
<keyword evidence="2" id="KW-0813">Transport</keyword>
<dbReference type="Pfam" id="PF00085">
    <property type="entry name" value="Thioredoxin"/>
    <property type="match status" value="1"/>
</dbReference>
<evidence type="ECO:0000256" key="3">
    <source>
        <dbReference type="ARBA" id="ARBA00022982"/>
    </source>
</evidence>
<gene>
    <name evidence="11" type="primary">trxA</name>
    <name evidence="11" type="ORF">IAC10_14730</name>
</gene>
<protein>
    <recommendedName>
        <fullName evidence="6 7">Thioredoxin</fullName>
    </recommendedName>
</protein>
<evidence type="ECO:0000256" key="9">
    <source>
        <dbReference type="PIRSR" id="PIRSR000077-4"/>
    </source>
</evidence>
<feature type="site" description="Contributes to redox potential value" evidence="8">
    <location>
        <position position="33"/>
    </location>
</feature>
<dbReference type="GO" id="GO:0045454">
    <property type="term" value="P:cell redox homeostasis"/>
    <property type="evidence" value="ECO:0007669"/>
    <property type="project" value="TreeGrafter"/>
</dbReference>
<dbReference type="FunFam" id="3.40.30.10:FF:000001">
    <property type="entry name" value="Thioredoxin"/>
    <property type="match status" value="1"/>
</dbReference>
<dbReference type="PROSITE" id="PS00194">
    <property type="entry name" value="THIOREDOXIN_1"/>
    <property type="match status" value="1"/>
</dbReference>
<feature type="active site" description="Nucleophile" evidence="8">
    <location>
        <position position="32"/>
    </location>
</feature>
<evidence type="ECO:0000259" key="10">
    <source>
        <dbReference type="PROSITE" id="PS51352"/>
    </source>
</evidence>
<feature type="site" description="Deprotonates C-terminal active site Cys" evidence="8">
    <location>
        <position position="26"/>
    </location>
</feature>
<proteinExistence type="inferred from homology"/>
<dbReference type="NCBIfam" id="TIGR01068">
    <property type="entry name" value="thioredoxin"/>
    <property type="match status" value="1"/>
</dbReference>
<dbReference type="CDD" id="cd02947">
    <property type="entry name" value="TRX_family"/>
    <property type="match status" value="1"/>
</dbReference>
<sequence>MSNAIDINDANFEQEVLTSATPVVVDFWAPWCGPCRKLSPILDEVAGEFSGRVKFVKVNTDENLQTAKNYSISGLPSLLVFKDGKAVERLVGLMPKSSIISNIEKHI</sequence>
<feature type="site" description="Contributes to redox potential value" evidence="8">
    <location>
        <position position="34"/>
    </location>
</feature>
<dbReference type="GO" id="GO:0015035">
    <property type="term" value="F:protein-disulfide reductase activity"/>
    <property type="evidence" value="ECO:0007669"/>
    <property type="project" value="UniProtKB-UniRule"/>
</dbReference>
<dbReference type="PANTHER" id="PTHR45663">
    <property type="entry name" value="GEO12009P1"/>
    <property type="match status" value="1"/>
</dbReference>
<dbReference type="PANTHER" id="PTHR45663:SF11">
    <property type="entry name" value="GEO12009P1"/>
    <property type="match status" value="1"/>
</dbReference>
<reference evidence="11" key="2">
    <citation type="journal article" date="2021" name="PeerJ">
        <title>Extensive microbial diversity within the chicken gut microbiome revealed by metagenomics and culture.</title>
        <authorList>
            <person name="Gilroy R."/>
            <person name="Ravi A."/>
            <person name="Getino M."/>
            <person name="Pursley I."/>
            <person name="Horton D.L."/>
            <person name="Alikhan N.F."/>
            <person name="Baker D."/>
            <person name="Gharbi K."/>
            <person name="Hall N."/>
            <person name="Watson M."/>
            <person name="Adriaenssens E.M."/>
            <person name="Foster-Nyarko E."/>
            <person name="Jarju S."/>
            <person name="Secka A."/>
            <person name="Antonio M."/>
            <person name="Oren A."/>
            <person name="Chaudhuri R.R."/>
            <person name="La Ragione R."/>
            <person name="Hildebrand F."/>
            <person name="Pallen M.J."/>
        </authorList>
    </citation>
    <scope>NUCLEOTIDE SEQUENCE</scope>
    <source>
        <strain evidence="11">6276</strain>
    </source>
</reference>
<evidence type="ECO:0000256" key="7">
    <source>
        <dbReference type="PIRNR" id="PIRNR000077"/>
    </source>
</evidence>
<organism evidence="11 12">
    <name type="scientific">Candidatus Scatousia excrementigallinarum</name>
    <dbReference type="NCBI Taxonomy" id="2840935"/>
    <lineage>
        <taxon>Bacteria</taxon>
        <taxon>Candidatus Scatousia</taxon>
    </lineage>
</organism>
<evidence type="ECO:0000256" key="2">
    <source>
        <dbReference type="ARBA" id="ARBA00022448"/>
    </source>
</evidence>
<dbReference type="PRINTS" id="PR00421">
    <property type="entry name" value="THIOREDOXIN"/>
</dbReference>
<name>A0A9D1F1P8_9BACT</name>
<evidence type="ECO:0000256" key="5">
    <source>
        <dbReference type="ARBA" id="ARBA00023284"/>
    </source>
</evidence>
<evidence type="ECO:0000256" key="8">
    <source>
        <dbReference type="PIRSR" id="PIRSR000077-1"/>
    </source>
</evidence>
<keyword evidence="4 9" id="KW-1015">Disulfide bond</keyword>
<dbReference type="Proteomes" id="UP000823928">
    <property type="component" value="Unassembled WGS sequence"/>
</dbReference>
<dbReference type="PROSITE" id="PS51352">
    <property type="entry name" value="THIOREDOXIN_2"/>
    <property type="match status" value="1"/>
</dbReference>
<dbReference type="PIRSF" id="PIRSF000077">
    <property type="entry name" value="Thioredoxin"/>
    <property type="match status" value="1"/>
</dbReference>
<dbReference type="AlphaFoldDB" id="A0A9D1F1P8"/>
<dbReference type="SUPFAM" id="SSF52833">
    <property type="entry name" value="Thioredoxin-like"/>
    <property type="match status" value="1"/>
</dbReference>
<dbReference type="InterPro" id="IPR017937">
    <property type="entry name" value="Thioredoxin_CS"/>
</dbReference>
<accession>A0A9D1F1P8</accession>
<evidence type="ECO:0000313" key="12">
    <source>
        <dbReference type="Proteomes" id="UP000823928"/>
    </source>
</evidence>
<feature type="disulfide bond" description="Redox-active" evidence="9">
    <location>
        <begin position="32"/>
        <end position="35"/>
    </location>
</feature>
<feature type="active site" description="Nucleophile" evidence="8">
    <location>
        <position position="35"/>
    </location>
</feature>
<evidence type="ECO:0000256" key="6">
    <source>
        <dbReference type="NCBIfam" id="TIGR01068"/>
    </source>
</evidence>